<accession>A0A2T2X3U3</accession>
<reference evidence="2 3" key="1">
    <citation type="journal article" date="2014" name="BMC Genomics">
        <title>Comparison of environmental and isolate Sulfobacillus genomes reveals diverse carbon, sulfur, nitrogen, and hydrogen metabolisms.</title>
        <authorList>
            <person name="Justice N.B."/>
            <person name="Norman A."/>
            <person name="Brown C.T."/>
            <person name="Singh A."/>
            <person name="Thomas B.C."/>
            <person name="Banfield J.F."/>
        </authorList>
    </citation>
    <scope>NUCLEOTIDE SEQUENCE [LARGE SCALE GENOMIC DNA]</scope>
    <source>
        <strain evidence="2">AMDSBA4</strain>
    </source>
</reference>
<feature type="domain" description="DUF2249" evidence="1">
    <location>
        <begin position="4"/>
        <end position="70"/>
    </location>
</feature>
<dbReference type="EMBL" id="PXYW01000091">
    <property type="protein sequence ID" value="PSR29164.1"/>
    <property type="molecule type" value="Genomic_DNA"/>
</dbReference>
<evidence type="ECO:0000313" key="2">
    <source>
        <dbReference type="EMBL" id="PSR29164.1"/>
    </source>
</evidence>
<organism evidence="2 3">
    <name type="scientific">Sulfobacillus benefaciens</name>
    <dbReference type="NCBI Taxonomy" id="453960"/>
    <lineage>
        <taxon>Bacteria</taxon>
        <taxon>Bacillati</taxon>
        <taxon>Bacillota</taxon>
        <taxon>Clostridia</taxon>
        <taxon>Eubacteriales</taxon>
        <taxon>Clostridiales Family XVII. Incertae Sedis</taxon>
        <taxon>Sulfobacillus</taxon>
    </lineage>
</organism>
<gene>
    <name evidence="2" type="ORF">C7B46_18710</name>
</gene>
<sequence>MKQLDVRPTLRAGGEPFREIMAFVDTLAPGEGFALVATFRPDPLLQVMATKGFSSTAAELGDGSWIVTFTPEDAPWADGARCD</sequence>
<evidence type="ECO:0000313" key="3">
    <source>
        <dbReference type="Proteomes" id="UP000242972"/>
    </source>
</evidence>
<dbReference type="Pfam" id="PF10006">
    <property type="entry name" value="DUF2249"/>
    <property type="match status" value="1"/>
</dbReference>
<dbReference type="InterPro" id="IPR018720">
    <property type="entry name" value="DUF2249"/>
</dbReference>
<name>A0A2T2X3U3_9FIRM</name>
<comment type="caution">
    <text evidence="2">The sequence shown here is derived from an EMBL/GenBank/DDBJ whole genome shotgun (WGS) entry which is preliminary data.</text>
</comment>
<protein>
    <recommendedName>
        <fullName evidence="1">DUF2249 domain-containing protein</fullName>
    </recommendedName>
</protein>
<proteinExistence type="predicted"/>
<dbReference type="Proteomes" id="UP000242972">
    <property type="component" value="Unassembled WGS sequence"/>
</dbReference>
<evidence type="ECO:0000259" key="1">
    <source>
        <dbReference type="Pfam" id="PF10006"/>
    </source>
</evidence>
<dbReference type="AlphaFoldDB" id="A0A2T2X3U3"/>